<dbReference type="PIRSF" id="PIRSF000332">
    <property type="entry name" value="FMO"/>
    <property type="match status" value="1"/>
</dbReference>
<dbReference type="InterPro" id="IPR050346">
    <property type="entry name" value="FMO-like"/>
</dbReference>
<reference evidence="7" key="2">
    <citation type="submission" date="2023-05" db="EMBL/GenBank/DDBJ databases">
        <authorList>
            <consortium name="Lawrence Berkeley National Laboratory"/>
            <person name="Steindorff A."/>
            <person name="Hensen N."/>
            <person name="Bonometti L."/>
            <person name="Westerberg I."/>
            <person name="Brannstrom I.O."/>
            <person name="Guillou S."/>
            <person name="Cros-Aarteil S."/>
            <person name="Calhoun S."/>
            <person name="Haridas S."/>
            <person name="Kuo A."/>
            <person name="Mondo S."/>
            <person name="Pangilinan J."/>
            <person name="Riley R."/>
            <person name="Labutti K."/>
            <person name="Andreopoulos B."/>
            <person name="Lipzen A."/>
            <person name="Chen C."/>
            <person name="Yanf M."/>
            <person name="Daum C."/>
            <person name="Ng V."/>
            <person name="Clum A."/>
            <person name="Ohm R."/>
            <person name="Martin F."/>
            <person name="Silar P."/>
            <person name="Natvig D."/>
            <person name="Lalanne C."/>
            <person name="Gautier V."/>
            <person name="Ament-Velasquez S.L."/>
            <person name="Kruys A."/>
            <person name="Hutchinson M.I."/>
            <person name="Powell A.J."/>
            <person name="Barry K."/>
            <person name="Miller A.N."/>
            <person name="Grigoriev I.V."/>
            <person name="Debuchy R."/>
            <person name="Gladieux P."/>
            <person name="Thoren M.H."/>
            <person name="Johannesson H."/>
        </authorList>
    </citation>
    <scope>NUCLEOTIDE SEQUENCE</scope>
    <source>
        <strain evidence="7">PSN243</strain>
    </source>
</reference>
<dbReference type="Gene3D" id="3.50.50.60">
    <property type="entry name" value="FAD/NAD(P)-binding domain"/>
    <property type="match status" value="1"/>
</dbReference>
<dbReference type="PANTHER" id="PTHR23023">
    <property type="entry name" value="DIMETHYLANILINE MONOOXYGENASE"/>
    <property type="match status" value="1"/>
</dbReference>
<keyword evidence="3" id="KW-0274">FAD</keyword>
<organism evidence="7 8">
    <name type="scientific">Podospora aff. communis PSN243</name>
    <dbReference type="NCBI Taxonomy" id="3040156"/>
    <lineage>
        <taxon>Eukaryota</taxon>
        <taxon>Fungi</taxon>
        <taxon>Dikarya</taxon>
        <taxon>Ascomycota</taxon>
        <taxon>Pezizomycotina</taxon>
        <taxon>Sordariomycetes</taxon>
        <taxon>Sordariomycetidae</taxon>
        <taxon>Sordariales</taxon>
        <taxon>Podosporaceae</taxon>
        <taxon>Podospora</taxon>
    </lineage>
</organism>
<comment type="similarity">
    <text evidence="1">Belongs to the FMO family.</text>
</comment>
<name>A0AAV9G157_9PEZI</name>
<keyword evidence="8" id="KW-1185">Reference proteome</keyword>
<keyword evidence="6" id="KW-0812">Transmembrane</keyword>
<evidence type="ECO:0000256" key="3">
    <source>
        <dbReference type="ARBA" id="ARBA00022827"/>
    </source>
</evidence>
<evidence type="ECO:0000256" key="4">
    <source>
        <dbReference type="ARBA" id="ARBA00022857"/>
    </source>
</evidence>
<evidence type="ECO:0000313" key="7">
    <source>
        <dbReference type="EMBL" id="KAK4442721.1"/>
    </source>
</evidence>
<dbReference type="SUPFAM" id="SSF51905">
    <property type="entry name" value="FAD/NAD(P)-binding domain"/>
    <property type="match status" value="1"/>
</dbReference>
<keyword evidence="5" id="KW-0560">Oxidoreductase</keyword>
<reference evidence="7" key="1">
    <citation type="journal article" date="2023" name="Mol. Phylogenet. Evol.">
        <title>Genome-scale phylogeny and comparative genomics of the fungal order Sordariales.</title>
        <authorList>
            <person name="Hensen N."/>
            <person name="Bonometti L."/>
            <person name="Westerberg I."/>
            <person name="Brannstrom I.O."/>
            <person name="Guillou S."/>
            <person name="Cros-Aarteil S."/>
            <person name="Calhoun S."/>
            <person name="Haridas S."/>
            <person name="Kuo A."/>
            <person name="Mondo S."/>
            <person name="Pangilinan J."/>
            <person name="Riley R."/>
            <person name="LaButti K."/>
            <person name="Andreopoulos B."/>
            <person name="Lipzen A."/>
            <person name="Chen C."/>
            <person name="Yan M."/>
            <person name="Daum C."/>
            <person name="Ng V."/>
            <person name="Clum A."/>
            <person name="Steindorff A."/>
            <person name="Ohm R.A."/>
            <person name="Martin F."/>
            <person name="Silar P."/>
            <person name="Natvig D.O."/>
            <person name="Lalanne C."/>
            <person name="Gautier V."/>
            <person name="Ament-Velasquez S.L."/>
            <person name="Kruys A."/>
            <person name="Hutchinson M.I."/>
            <person name="Powell A.J."/>
            <person name="Barry K."/>
            <person name="Miller A.N."/>
            <person name="Grigoriev I.V."/>
            <person name="Debuchy R."/>
            <person name="Gladieux P."/>
            <person name="Hiltunen Thoren M."/>
            <person name="Johannesson H."/>
        </authorList>
    </citation>
    <scope>NUCLEOTIDE SEQUENCE</scope>
    <source>
        <strain evidence="7">PSN243</strain>
    </source>
</reference>
<protein>
    <recommendedName>
        <fullName evidence="9">FAD/NAD(P)-binding domain-containing protein</fullName>
    </recommendedName>
</protein>
<dbReference type="Pfam" id="PF00743">
    <property type="entry name" value="FMO-like"/>
    <property type="match status" value="1"/>
</dbReference>
<dbReference type="InterPro" id="IPR000960">
    <property type="entry name" value="Flavin_mOase"/>
</dbReference>
<feature type="transmembrane region" description="Helical" evidence="6">
    <location>
        <begin position="601"/>
        <end position="623"/>
    </location>
</feature>
<evidence type="ECO:0008006" key="9">
    <source>
        <dbReference type="Google" id="ProtNLM"/>
    </source>
</evidence>
<dbReference type="Proteomes" id="UP001321760">
    <property type="component" value="Unassembled WGS sequence"/>
</dbReference>
<keyword evidence="2" id="KW-0285">Flavoprotein</keyword>
<dbReference type="InterPro" id="IPR036188">
    <property type="entry name" value="FAD/NAD-bd_sf"/>
</dbReference>
<dbReference type="InterPro" id="IPR020946">
    <property type="entry name" value="Flavin_mOase-like"/>
</dbReference>
<evidence type="ECO:0000256" key="1">
    <source>
        <dbReference type="ARBA" id="ARBA00009183"/>
    </source>
</evidence>
<keyword evidence="6" id="KW-0472">Membrane</keyword>
<evidence type="ECO:0000256" key="6">
    <source>
        <dbReference type="SAM" id="Phobius"/>
    </source>
</evidence>
<keyword evidence="6" id="KW-1133">Transmembrane helix</keyword>
<dbReference type="GO" id="GO:0050660">
    <property type="term" value="F:flavin adenine dinucleotide binding"/>
    <property type="evidence" value="ECO:0007669"/>
    <property type="project" value="InterPro"/>
</dbReference>
<gene>
    <name evidence="7" type="ORF">QBC34DRAFT_443918</name>
</gene>
<dbReference type="GO" id="GO:0004499">
    <property type="term" value="F:N,N-dimethylaniline monooxygenase activity"/>
    <property type="evidence" value="ECO:0007669"/>
    <property type="project" value="InterPro"/>
</dbReference>
<proteinExistence type="inferred from homology"/>
<dbReference type="EMBL" id="MU866008">
    <property type="protein sequence ID" value="KAK4442721.1"/>
    <property type="molecule type" value="Genomic_DNA"/>
</dbReference>
<dbReference type="AlphaFoldDB" id="A0AAV9G157"/>
<comment type="caution">
    <text evidence="7">The sequence shown here is derived from an EMBL/GenBank/DDBJ whole genome shotgun (WGS) entry which is preliminary data.</text>
</comment>
<accession>A0AAV9G157</accession>
<sequence>MKVVVIGAGPGGLVTLKHLATAHNFFDIKPIDVQLFEAEDSLGGTFKYRVWAGAELVSSKYLTTFSDFRLPDEAPDFLSPEQYVDYLHNYAKHFKILSKIHCKTSVTSVSRRPEGGHIVTTLNHNTSTAQQHHCDAVIVCSGLNLTPNTPTDIDGLTPPQPSLPAAASPSNTFRTLHSSTFKNHPGPSSEFLPTQNNKTPEEGSTIVILGAGETAHDIAYAAINHPSVSRVILSHKNGFFVAPKVTPEPVILRTWGRPYEGKRPNKPLDTTVASLFDTAYVPAWLQRGGLLWGYYDAWIRWIFWVISGSTGGCDQWVGGSGRGVDSFFMVKSDKAIQYISPPYRKGWVNAIRSFFINIPLKDTQGKEIELAPWPTCVRKVKKRDIMHVDNDTDEEVEVLEFTDDGSPESERLKTRPPVIPDTVIFATGYKREFPFLSDDYPRPGDCSVRNIYRDIDDGFGYIGMIRPSIGAIPPLAELQAQLFTSRLITHHHDLPSPLSPNALPPYELDYALRPSKGHDVFRNKFGVDHESYAYQLALDMGAAPRATYVLKEHGWKVFYTWAMGPNFTTKFRFVGPWAAPEEAGAVMRGELFNVVKRTGGGVFFVTYTLIPQVIFGVLSLVIMGCEWVRGLVRV</sequence>
<evidence type="ECO:0000256" key="2">
    <source>
        <dbReference type="ARBA" id="ARBA00022630"/>
    </source>
</evidence>
<dbReference type="PRINTS" id="PR00370">
    <property type="entry name" value="FMOXYGENASE"/>
</dbReference>
<dbReference type="GO" id="GO:0050661">
    <property type="term" value="F:NADP binding"/>
    <property type="evidence" value="ECO:0007669"/>
    <property type="project" value="InterPro"/>
</dbReference>
<evidence type="ECO:0000256" key="5">
    <source>
        <dbReference type="ARBA" id="ARBA00023002"/>
    </source>
</evidence>
<evidence type="ECO:0000313" key="8">
    <source>
        <dbReference type="Proteomes" id="UP001321760"/>
    </source>
</evidence>
<keyword evidence="4" id="KW-0521">NADP</keyword>